<reference evidence="1" key="1">
    <citation type="submission" date="2023-04" db="EMBL/GenBank/DDBJ databases">
        <title>Ambrosiozyma monospora NBRC 10751.</title>
        <authorList>
            <person name="Ichikawa N."/>
            <person name="Sato H."/>
            <person name="Tonouchi N."/>
        </authorList>
    </citation>
    <scope>NUCLEOTIDE SEQUENCE</scope>
    <source>
        <strain evidence="1">NBRC 10751</strain>
    </source>
</reference>
<proteinExistence type="predicted"/>
<evidence type="ECO:0000313" key="1">
    <source>
        <dbReference type="EMBL" id="GME98141.1"/>
    </source>
</evidence>
<name>A0ACB5TYP4_AMBMO</name>
<dbReference type="Proteomes" id="UP001165064">
    <property type="component" value="Unassembled WGS sequence"/>
</dbReference>
<gene>
    <name evidence="1" type="ORF">Amon02_001041200</name>
</gene>
<organism evidence="1 2">
    <name type="scientific">Ambrosiozyma monospora</name>
    <name type="common">Yeast</name>
    <name type="synonym">Endomycopsis monosporus</name>
    <dbReference type="NCBI Taxonomy" id="43982"/>
    <lineage>
        <taxon>Eukaryota</taxon>
        <taxon>Fungi</taxon>
        <taxon>Dikarya</taxon>
        <taxon>Ascomycota</taxon>
        <taxon>Saccharomycotina</taxon>
        <taxon>Pichiomycetes</taxon>
        <taxon>Pichiales</taxon>
        <taxon>Pichiaceae</taxon>
        <taxon>Ambrosiozyma</taxon>
    </lineage>
</organism>
<dbReference type="EMBL" id="BSXS01010395">
    <property type="protein sequence ID" value="GME98141.1"/>
    <property type="molecule type" value="Genomic_DNA"/>
</dbReference>
<protein>
    <submittedName>
        <fullName evidence="1">Unnamed protein product</fullName>
    </submittedName>
</protein>
<sequence>MGDSVFYLDSSKFHVLIFHHMTILALGTHTTHTLQTSMPHPLQSEQETAPNHDDNLDQEDDYNESEDEDYDPTKPKTNQYQNDNDDDGDDDDDDDDDDKNDAYHEEEDRDLEKKYNSIESAQGGLIKTRRQRQQEEEESKKSKQFDLSTARSSSKVDVESLWELMNKKNKPASVQSKTTSSPSAGFETNKDSVNSSSATPSTITAPTTTNIKSSTSYRTDIHDGKVMIKRTYEFAGEMITEEKWPTNPII</sequence>
<evidence type="ECO:0000313" key="2">
    <source>
        <dbReference type="Proteomes" id="UP001165064"/>
    </source>
</evidence>
<comment type="caution">
    <text evidence="1">The sequence shown here is derived from an EMBL/GenBank/DDBJ whole genome shotgun (WGS) entry which is preliminary data.</text>
</comment>
<keyword evidence="2" id="KW-1185">Reference proteome</keyword>
<accession>A0ACB5TYP4</accession>